<keyword evidence="2" id="KW-1185">Reference proteome</keyword>
<dbReference type="EMBL" id="FWXV01000021">
    <property type="protein sequence ID" value="SMD27178.1"/>
    <property type="molecule type" value="Genomic_DNA"/>
</dbReference>
<accession>A0A1W2FZX0</accession>
<name>A0A1W2FZX0_KIBAR</name>
<dbReference type="Proteomes" id="UP000192674">
    <property type="component" value="Unassembled WGS sequence"/>
</dbReference>
<sequence length="212" mass="23848">MLARARKSSAASFRCARSCQRPPITPRSSRIWQDRADTLRRSTWMRTLSSGPVSGWPPRESATWRSCSVTARSGIRPAHPTTGSWPPSVPTAFPMLGSLSWRGRGEDDEPNGERRWWSMRPVIQHEQCHKFPGVICCPPRCNVARPLVWTDRTWPPLLVGSSSTDVRRSVPVDRLLAFTRLNCSLVVATCDRSGLGIRSRCKEPTDMHDLNT</sequence>
<evidence type="ECO:0000313" key="1">
    <source>
        <dbReference type="EMBL" id="SMD27178.1"/>
    </source>
</evidence>
<gene>
    <name evidence="1" type="ORF">SAMN05661093_10775</name>
</gene>
<organism evidence="1 2">
    <name type="scientific">Kibdelosporangium aridum</name>
    <dbReference type="NCBI Taxonomy" id="2030"/>
    <lineage>
        <taxon>Bacteria</taxon>
        <taxon>Bacillati</taxon>
        <taxon>Actinomycetota</taxon>
        <taxon>Actinomycetes</taxon>
        <taxon>Pseudonocardiales</taxon>
        <taxon>Pseudonocardiaceae</taxon>
        <taxon>Kibdelosporangium</taxon>
    </lineage>
</organism>
<proteinExistence type="predicted"/>
<dbReference type="AlphaFoldDB" id="A0A1W2FZX0"/>
<reference evidence="1 2" key="1">
    <citation type="submission" date="2017-04" db="EMBL/GenBank/DDBJ databases">
        <authorList>
            <person name="Afonso C.L."/>
            <person name="Miller P.J."/>
            <person name="Scott M.A."/>
            <person name="Spackman E."/>
            <person name="Goraichik I."/>
            <person name="Dimitrov K.M."/>
            <person name="Suarez D.L."/>
            <person name="Swayne D.E."/>
        </authorList>
    </citation>
    <scope>NUCLEOTIDE SEQUENCE [LARGE SCALE GENOMIC DNA]</scope>
    <source>
        <strain evidence="1 2">DSM 43828</strain>
    </source>
</reference>
<protein>
    <submittedName>
        <fullName evidence="1">Uncharacterized protein</fullName>
    </submittedName>
</protein>
<evidence type="ECO:0000313" key="2">
    <source>
        <dbReference type="Proteomes" id="UP000192674"/>
    </source>
</evidence>